<dbReference type="RefSeq" id="WP_019619082.1">
    <property type="nucleotide sequence ID" value="NZ_JBHUNE010000007.1"/>
</dbReference>
<dbReference type="SMART" id="SM00938">
    <property type="entry name" value="P-II"/>
    <property type="match status" value="1"/>
</dbReference>
<dbReference type="SUPFAM" id="SSF54913">
    <property type="entry name" value="GlnB-like"/>
    <property type="match status" value="1"/>
</dbReference>
<dbReference type="Gene3D" id="3.30.70.120">
    <property type="match status" value="1"/>
</dbReference>
<organism evidence="2 3">
    <name type="scientific">Gulosibacter faecalis</name>
    <dbReference type="NCBI Taxonomy" id="272240"/>
    <lineage>
        <taxon>Bacteria</taxon>
        <taxon>Bacillati</taxon>
        <taxon>Actinomycetota</taxon>
        <taxon>Actinomycetes</taxon>
        <taxon>Micrococcales</taxon>
        <taxon>Microbacteriaceae</taxon>
        <taxon>Gulosibacter</taxon>
    </lineage>
</organism>
<reference evidence="3" key="1">
    <citation type="journal article" date="2019" name="Int. J. Syst. Evol. Microbiol.">
        <title>The Global Catalogue of Microorganisms (GCM) 10K type strain sequencing project: providing services to taxonomists for standard genome sequencing and annotation.</title>
        <authorList>
            <consortium name="The Broad Institute Genomics Platform"/>
            <consortium name="The Broad Institute Genome Sequencing Center for Infectious Disease"/>
            <person name="Wu L."/>
            <person name="Ma J."/>
        </authorList>
    </citation>
    <scope>NUCLEOTIDE SEQUENCE [LARGE SCALE GENOMIC DNA]</scope>
    <source>
        <strain evidence="3">TISTR 1514</strain>
    </source>
</reference>
<protein>
    <submittedName>
        <fullName evidence="2">P-II family nitrogen regulator</fullName>
    </submittedName>
</protein>
<dbReference type="EMBL" id="JBHUNE010000007">
    <property type="protein sequence ID" value="MFD2758787.1"/>
    <property type="molecule type" value="Genomic_DNA"/>
</dbReference>
<evidence type="ECO:0000313" key="3">
    <source>
        <dbReference type="Proteomes" id="UP001597492"/>
    </source>
</evidence>
<dbReference type="InterPro" id="IPR017918">
    <property type="entry name" value="N-reg_PII_CS"/>
</dbReference>
<evidence type="ECO:0000313" key="2">
    <source>
        <dbReference type="EMBL" id="MFD2758787.1"/>
    </source>
</evidence>
<dbReference type="InterPro" id="IPR002187">
    <property type="entry name" value="N-reg_PII"/>
</dbReference>
<sequence length="113" mass="12059">MKLITAILQPSVLVPVKLALAEQGVKGVTVTDARGRGTQEGKTEFFRGQTYTVEFVDKVRLEIVVTDETVDAVVANVADAAKTGEIGDGKIWVTDVLSVVRVRTGETGDDAIN</sequence>
<keyword evidence="3" id="KW-1185">Reference proteome</keyword>
<dbReference type="Proteomes" id="UP001597492">
    <property type="component" value="Unassembled WGS sequence"/>
</dbReference>
<dbReference type="PANTHER" id="PTHR30115:SF11">
    <property type="entry name" value="NITROGEN REGULATORY PROTEIN P-II HOMOLOG"/>
    <property type="match status" value="1"/>
</dbReference>
<dbReference type="PRINTS" id="PR00340">
    <property type="entry name" value="PIIGLNB"/>
</dbReference>
<dbReference type="InterPro" id="IPR015867">
    <property type="entry name" value="N-reg_PII/ATP_PRibTrfase_C"/>
</dbReference>
<dbReference type="InterPro" id="IPR011322">
    <property type="entry name" value="N-reg_PII-like_a/b"/>
</dbReference>
<evidence type="ECO:0000256" key="1">
    <source>
        <dbReference type="RuleBase" id="RU003936"/>
    </source>
</evidence>
<comment type="caution">
    <text evidence="2">The sequence shown here is derived from an EMBL/GenBank/DDBJ whole genome shotgun (WGS) entry which is preliminary data.</text>
</comment>
<dbReference type="Pfam" id="PF00543">
    <property type="entry name" value="P-II"/>
    <property type="match status" value="1"/>
</dbReference>
<dbReference type="PANTHER" id="PTHR30115">
    <property type="entry name" value="NITROGEN REGULATORY PROTEIN P-II"/>
    <property type="match status" value="1"/>
</dbReference>
<name>A0ABW5UYJ7_9MICO</name>
<gene>
    <name evidence="2" type="ORF">ACFSW7_10410</name>
</gene>
<dbReference type="PROSITE" id="PS00638">
    <property type="entry name" value="PII_GLNB_CTER"/>
    <property type="match status" value="1"/>
</dbReference>
<comment type="similarity">
    <text evidence="1">Belongs to the P(II) protein family.</text>
</comment>
<proteinExistence type="inferred from homology"/>
<dbReference type="PROSITE" id="PS51343">
    <property type="entry name" value="PII_GLNB_DOM"/>
    <property type="match status" value="1"/>
</dbReference>
<accession>A0ABW5UYJ7</accession>